<dbReference type="SUPFAM" id="SSF56112">
    <property type="entry name" value="Protein kinase-like (PK-like)"/>
    <property type="match status" value="1"/>
</dbReference>
<feature type="region of interest" description="Disordered" evidence="1">
    <location>
        <begin position="280"/>
        <end position="299"/>
    </location>
</feature>
<dbReference type="InterPro" id="IPR001245">
    <property type="entry name" value="Ser-Thr/Tyr_kinase_cat_dom"/>
</dbReference>
<evidence type="ECO:0000256" key="1">
    <source>
        <dbReference type="SAM" id="MobiDB-lite"/>
    </source>
</evidence>
<feature type="compositionally biased region" description="Basic and acidic residues" evidence="1">
    <location>
        <begin position="284"/>
        <end position="299"/>
    </location>
</feature>
<reference evidence="3 4" key="1">
    <citation type="submission" date="2021-06" db="EMBL/GenBank/DDBJ databases">
        <authorList>
            <person name="Kallberg Y."/>
            <person name="Tangrot J."/>
            <person name="Rosling A."/>
        </authorList>
    </citation>
    <scope>NUCLEOTIDE SEQUENCE [LARGE SCALE GENOMIC DNA]</scope>
    <source>
        <strain evidence="3 4">120-4 pot B 10/14</strain>
    </source>
</reference>
<dbReference type="Pfam" id="PF07714">
    <property type="entry name" value="PK_Tyr_Ser-Thr"/>
    <property type="match status" value="1"/>
</dbReference>
<dbReference type="EMBL" id="CAJVQB010006008">
    <property type="protein sequence ID" value="CAG8675321.1"/>
    <property type="molecule type" value="Genomic_DNA"/>
</dbReference>
<dbReference type="InterPro" id="IPR011009">
    <property type="entry name" value="Kinase-like_dom_sf"/>
</dbReference>
<feature type="domain" description="Protein kinase" evidence="2">
    <location>
        <begin position="47"/>
        <end position="299"/>
    </location>
</feature>
<dbReference type="PROSITE" id="PS50011">
    <property type="entry name" value="PROTEIN_KINASE_DOM"/>
    <property type="match status" value="1"/>
</dbReference>
<dbReference type="PANTHER" id="PTHR44329">
    <property type="entry name" value="SERINE/THREONINE-PROTEIN KINASE TNNI3K-RELATED"/>
    <property type="match status" value="1"/>
</dbReference>
<dbReference type="InterPro" id="IPR000719">
    <property type="entry name" value="Prot_kinase_dom"/>
</dbReference>
<name>A0ABN7UTY9_GIGMA</name>
<protein>
    <submittedName>
        <fullName evidence="3">20769_t:CDS:1</fullName>
    </submittedName>
</protein>
<feature type="region of interest" description="Disordered" evidence="1">
    <location>
        <begin position="236"/>
        <end position="256"/>
    </location>
</feature>
<dbReference type="InterPro" id="IPR051681">
    <property type="entry name" value="Ser/Thr_Kinases-Pseudokinases"/>
</dbReference>
<dbReference type="Gene3D" id="1.10.510.10">
    <property type="entry name" value="Transferase(Phosphotransferase) domain 1"/>
    <property type="match status" value="1"/>
</dbReference>
<accession>A0ABN7UTY9</accession>
<gene>
    <name evidence="3" type="ORF">GMARGA_LOCUS10658</name>
</gene>
<evidence type="ECO:0000313" key="3">
    <source>
        <dbReference type="EMBL" id="CAG8675321.1"/>
    </source>
</evidence>
<sequence>MKCNLKHLKQDFKSWSGNKKIDDLIQRIQSTATGPEKIIEWIPYEKFKQEKYINSGGFAKVHSATWSDGPIEKWNIKLKQWYRRTNEPVALKCVNNSKDEVDYFLKEVESYFQITDNSAFIRCLGISQHPDGRYIIVLEFAVLGSLRSYLDENHKNLTWKDKITALFNISMGLSTLHKSQLIHQDFHSGNLLFIRDVGGKFLNISDLGQCKRDEQNELSSVMEDKPTEFVEQIKKAEKAEENSTDSPQINASRMPHYKTHPGAIYTSRLLNFSNFPPPVNASDFEEHPKMLPETEYHGN</sequence>
<dbReference type="Proteomes" id="UP000789901">
    <property type="component" value="Unassembled WGS sequence"/>
</dbReference>
<keyword evidence="4" id="KW-1185">Reference proteome</keyword>
<proteinExistence type="predicted"/>
<comment type="caution">
    <text evidence="3">The sequence shown here is derived from an EMBL/GenBank/DDBJ whole genome shotgun (WGS) entry which is preliminary data.</text>
</comment>
<evidence type="ECO:0000259" key="2">
    <source>
        <dbReference type="PROSITE" id="PS50011"/>
    </source>
</evidence>
<organism evidence="3 4">
    <name type="scientific">Gigaspora margarita</name>
    <dbReference type="NCBI Taxonomy" id="4874"/>
    <lineage>
        <taxon>Eukaryota</taxon>
        <taxon>Fungi</taxon>
        <taxon>Fungi incertae sedis</taxon>
        <taxon>Mucoromycota</taxon>
        <taxon>Glomeromycotina</taxon>
        <taxon>Glomeromycetes</taxon>
        <taxon>Diversisporales</taxon>
        <taxon>Gigasporaceae</taxon>
        <taxon>Gigaspora</taxon>
    </lineage>
</organism>
<evidence type="ECO:0000313" key="4">
    <source>
        <dbReference type="Proteomes" id="UP000789901"/>
    </source>
</evidence>